<evidence type="ECO:0000313" key="7">
    <source>
        <dbReference type="EMBL" id="QYR53207.1"/>
    </source>
</evidence>
<evidence type="ECO:0000256" key="6">
    <source>
        <dbReference type="HAMAP-Rule" id="MF_00194"/>
    </source>
</evidence>
<evidence type="ECO:0000313" key="8">
    <source>
        <dbReference type="Proteomes" id="UP000824755"/>
    </source>
</evidence>
<reference evidence="7 8" key="1">
    <citation type="submission" date="2021-08" db="EMBL/GenBank/DDBJ databases">
        <title>Lysobacter sp. strain CJ11 Genome sequencing and assembly.</title>
        <authorList>
            <person name="Kim I."/>
        </authorList>
    </citation>
    <scope>NUCLEOTIDE SEQUENCE [LARGE SCALE GENOMIC DNA]</scope>
    <source>
        <strain evidence="7 8">CJ11</strain>
    </source>
</reference>
<dbReference type="Proteomes" id="UP000824755">
    <property type="component" value="Chromosome"/>
</dbReference>
<proteinExistence type="inferred from homology"/>
<dbReference type="EMBL" id="CP080544">
    <property type="protein sequence ID" value="QYR53207.1"/>
    <property type="molecule type" value="Genomic_DNA"/>
</dbReference>
<evidence type="ECO:0000256" key="2">
    <source>
        <dbReference type="ARBA" id="ARBA00008657"/>
    </source>
</evidence>
<name>A0ABX8WQU6_9GAMM</name>
<protein>
    <recommendedName>
        <fullName evidence="3 6">Recombination-associated protein RdgC</fullName>
    </recommendedName>
</protein>
<dbReference type="NCBIfam" id="NF001464">
    <property type="entry name" value="PRK00321.1-5"/>
    <property type="match status" value="1"/>
</dbReference>
<gene>
    <name evidence="6" type="primary">rdgC</name>
    <name evidence="7" type="ORF">H8L67_01410</name>
</gene>
<accession>A0ABX8WQU6</accession>
<dbReference type="PANTHER" id="PTHR38103:SF1">
    <property type="entry name" value="RECOMBINATION-ASSOCIATED PROTEIN RDGC"/>
    <property type="match status" value="1"/>
</dbReference>
<evidence type="ECO:0000256" key="1">
    <source>
        <dbReference type="ARBA" id="ARBA00004453"/>
    </source>
</evidence>
<comment type="similarity">
    <text evidence="2 6">Belongs to the RdgC family.</text>
</comment>
<dbReference type="HAMAP" id="MF_00194">
    <property type="entry name" value="RdgC"/>
    <property type="match status" value="1"/>
</dbReference>
<keyword evidence="5 6" id="KW-0233">DNA recombination</keyword>
<dbReference type="Pfam" id="PF04381">
    <property type="entry name" value="RdgC"/>
    <property type="match status" value="1"/>
</dbReference>
<evidence type="ECO:0000256" key="5">
    <source>
        <dbReference type="ARBA" id="ARBA00023172"/>
    </source>
</evidence>
<organism evidence="7 8">
    <name type="scientific">Lysobacter soyae</name>
    <dbReference type="NCBI Taxonomy" id="2764185"/>
    <lineage>
        <taxon>Bacteria</taxon>
        <taxon>Pseudomonadati</taxon>
        <taxon>Pseudomonadota</taxon>
        <taxon>Gammaproteobacteria</taxon>
        <taxon>Lysobacterales</taxon>
        <taxon>Lysobacteraceae</taxon>
        <taxon>Lysobacter</taxon>
    </lineage>
</organism>
<dbReference type="InterPro" id="IPR007476">
    <property type="entry name" value="RdgC"/>
</dbReference>
<keyword evidence="4 6" id="KW-0963">Cytoplasm</keyword>
<evidence type="ECO:0000256" key="3">
    <source>
        <dbReference type="ARBA" id="ARBA00022296"/>
    </source>
</evidence>
<comment type="subcellular location">
    <subcellularLocation>
        <location evidence="1 6">Cytoplasm</location>
        <location evidence="1 6">Nucleoid</location>
    </subcellularLocation>
</comment>
<dbReference type="RefSeq" id="WP_220380025.1">
    <property type="nucleotide sequence ID" value="NZ_CP080544.1"/>
</dbReference>
<keyword evidence="8" id="KW-1185">Reference proteome</keyword>
<dbReference type="PANTHER" id="PTHR38103">
    <property type="entry name" value="RECOMBINATION-ASSOCIATED PROTEIN RDGC"/>
    <property type="match status" value="1"/>
</dbReference>
<sequence>MIFRNITLYSFPAHIKFDAFDTALQEAALKPVGPQDVASQGFVSPFGVAADEADGLSHRIDDAIWITVGSEERLLPSAVVNDQLQKKLAEFEAAQGRRPGGKLRTQMKQDLINELLPRAFIRPSRVDALIDLKLKVIAVDTTSRKVAESVVSLVRKALGSFPALPIAGDNAPRGVLTAWIAGETLPEGLGLGDEAELRDPADQGAIVKVQRMELEGEEIDTHLATGKQTARLALTLDDHMRFVLGDDLIVRKFKLLEGAVSELESSERDDIRAEMDARFALMSGEFRRFYQVMQQAFALHTDDAPH</sequence>
<comment type="function">
    <text evidence="6">May be involved in recombination.</text>
</comment>
<evidence type="ECO:0000256" key="4">
    <source>
        <dbReference type="ARBA" id="ARBA00022490"/>
    </source>
</evidence>